<organism evidence="1 2">
    <name type="scientific">Candidatus Avibacteroides avistercoris</name>
    <dbReference type="NCBI Taxonomy" id="2840690"/>
    <lineage>
        <taxon>Bacteria</taxon>
        <taxon>Pseudomonadati</taxon>
        <taxon>Bacteroidota</taxon>
        <taxon>Bacteroidia</taxon>
        <taxon>Bacteroidales</taxon>
        <taxon>Bacteroidaceae</taxon>
        <taxon>Bacteroidaceae incertae sedis</taxon>
        <taxon>Candidatus Avibacteroides</taxon>
    </lineage>
</organism>
<evidence type="ECO:0000313" key="1">
    <source>
        <dbReference type="EMBL" id="HJD53396.1"/>
    </source>
</evidence>
<name>A0A9D2UJE5_9BACT</name>
<protein>
    <submittedName>
        <fullName evidence="1">Uncharacterized protein</fullName>
    </submittedName>
</protein>
<feature type="non-terminal residue" evidence="1">
    <location>
        <position position="1"/>
    </location>
</feature>
<evidence type="ECO:0000313" key="2">
    <source>
        <dbReference type="Proteomes" id="UP000787625"/>
    </source>
</evidence>
<dbReference type="EMBL" id="DWUP01000157">
    <property type="protein sequence ID" value="HJD53396.1"/>
    <property type="molecule type" value="Genomic_DNA"/>
</dbReference>
<gene>
    <name evidence="1" type="ORF">IAA93_06705</name>
</gene>
<comment type="caution">
    <text evidence="1">The sequence shown here is derived from an EMBL/GenBank/DDBJ whole genome shotgun (WGS) entry which is preliminary data.</text>
</comment>
<reference evidence="1" key="2">
    <citation type="submission" date="2021-04" db="EMBL/GenBank/DDBJ databases">
        <authorList>
            <person name="Gilroy R."/>
        </authorList>
    </citation>
    <scope>NUCLEOTIDE SEQUENCE</scope>
    <source>
        <strain evidence="1">MalCec1-1739</strain>
    </source>
</reference>
<sequence>VRNMATAASVNLRSNADERKRHLLSYFSGISGQTEVVKEEDNHIDVMLDRLVSKVDLQWDVQPGIDGGAFVSAQMSSITFVGYGLGHVFPSAATEPLGAATMQLATLDGNVSERNGRAYFYTFPGEGCGFRFDIAFDGAGDGAMQRSYAATFDDAIAGDAWHKVNLTVRGTSVNETSDPVPITLTPNQ</sequence>
<dbReference type="Proteomes" id="UP000787625">
    <property type="component" value="Unassembled WGS sequence"/>
</dbReference>
<accession>A0A9D2UJE5</accession>
<proteinExistence type="predicted"/>
<reference evidence="1" key="1">
    <citation type="journal article" date="2021" name="PeerJ">
        <title>Extensive microbial diversity within the chicken gut microbiome revealed by metagenomics and culture.</title>
        <authorList>
            <person name="Gilroy R."/>
            <person name="Ravi A."/>
            <person name="Getino M."/>
            <person name="Pursley I."/>
            <person name="Horton D.L."/>
            <person name="Alikhan N.F."/>
            <person name="Baker D."/>
            <person name="Gharbi K."/>
            <person name="Hall N."/>
            <person name="Watson M."/>
            <person name="Adriaenssens E.M."/>
            <person name="Foster-Nyarko E."/>
            <person name="Jarju S."/>
            <person name="Secka A."/>
            <person name="Antonio M."/>
            <person name="Oren A."/>
            <person name="Chaudhuri R.R."/>
            <person name="La Ragione R."/>
            <person name="Hildebrand F."/>
            <person name="Pallen M.J."/>
        </authorList>
    </citation>
    <scope>NUCLEOTIDE SEQUENCE</scope>
    <source>
        <strain evidence="1">MalCec1-1739</strain>
    </source>
</reference>
<dbReference type="AlphaFoldDB" id="A0A9D2UJE5"/>